<dbReference type="Pfam" id="PF00447">
    <property type="entry name" value="HSF_DNA-bind"/>
    <property type="match status" value="1"/>
</dbReference>
<feature type="region of interest" description="Disordered" evidence="5">
    <location>
        <begin position="189"/>
        <end position="213"/>
    </location>
</feature>
<evidence type="ECO:0000313" key="7">
    <source>
        <dbReference type="EMBL" id="KAL0633503.1"/>
    </source>
</evidence>
<dbReference type="InterPro" id="IPR036388">
    <property type="entry name" value="WH-like_DNA-bd_sf"/>
</dbReference>
<keyword evidence="2" id="KW-0238">DNA-binding</keyword>
<dbReference type="EMBL" id="JBBBZM010000123">
    <property type="protein sequence ID" value="KAL0633503.1"/>
    <property type="molecule type" value="Genomic_DNA"/>
</dbReference>
<dbReference type="PROSITE" id="PS00434">
    <property type="entry name" value="HSF_DOMAIN"/>
    <property type="match status" value="1"/>
</dbReference>
<reference evidence="7 8" key="1">
    <citation type="submission" date="2024-02" db="EMBL/GenBank/DDBJ databases">
        <title>Discinaceae phylogenomics.</title>
        <authorList>
            <person name="Dirks A.C."/>
            <person name="James T.Y."/>
        </authorList>
    </citation>
    <scope>NUCLEOTIDE SEQUENCE [LARGE SCALE GENOMIC DNA]</scope>
    <source>
        <strain evidence="7 8">ACD0624</strain>
    </source>
</reference>
<comment type="subcellular location">
    <subcellularLocation>
        <location evidence="1">Nucleus</location>
    </subcellularLocation>
</comment>
<feature type="region of interest" description="Disordered" evidence="5">
    <location>
        <begin position="1"/>
        <end position="70"/>
    </location>
</feature>
<gene>
    <name evidence="7" type="primary">SFL1</name>
    <name evidence="7" type="ORF">Q9L58_007610</name>
</gene>
<dbReference type="PANTHER" id="PTHR10015:SF396">
    <property type="entry name" value="FLOCCULATION SUPPRESSION PROTEIN"/>
    <property type="match status" value="1"/>
</dbReference>
<evidence type="ECO:0000256" key="2">
    <source>
        <dbReference type="ARBA" id="ARBA00023125"/>
    </source>
</evidence>
<feature type="compositionally biased region" description="Basic and acidic residues" evidence="5">
    <location>
        <begin position="386"/>
        <end position="399"/>
    </location>
</feature>
<accession>A0ABR3GCF6</accession>
<dbReference type="InterPro" id="IPR036390">
    <property type="entry name" value="WH_DNA-bd_sf"/>
</dbReference>
<dbReference type="InterPro" id="IPR000232">
    <property type="entry name" value="HSF_DNA-bd"/>
</dbReference>
<evidence type="ECO:0000256" key="3">
    <source>
        <dbReference type="ARBA" id="ARBA00023242"/>
    </source>
</evidence>
<proteinExistence type="inferred from homology"/>
<protein>
    <submittedName>
        <fullName evidence="7">Flocculation suppression protein</fullName>
    </submittedName>
</protein>
<feature type="region of interest" description="Disordered" evidence="5">
    <location>
        <begin position="316"/>
        <end position="414"/>
    </location>
</feature>
<evidence type="ECO:0000256" key="4">
    <source>
        <dbReference type="RuleBase" id="RU004020"/>
    </source>
</evidence>
<organism evidence="7 8">
    <name type="scientific">Discina gigas</name>
    <dbReference type="NCBI Taxonomy" id="1032678"/>
    <lineage>
        <taxon>Eukaryota</taxon>
        <taxon>Fungi</taxon>
        <taxon>Dikarya</taxon>
        <taxon>Ascomycota</taxon>
        <taxon>Pezizomycotina</taxon>
        <taxon>Pezizomycetes</taxon>
        <taxon>Pezizales</taxon>
        <taxon>Discinaceae</taxon>
        <taxon>Discina</taxon>
    </lineage>
</organism>
<comment type="caution">
    <text evidence="7">The sequence shown here is derived from an EMBL/GenBank/DDBJ whole genome shotgun (WGS) entry which is preliminary data.</text>
</comment>
<dbReference type="PANTHER" id="PTHR10015">
    <property type="entry name" value="HEAT SHOCK TRANSCRIPTION FACTOR"/>
    <property type="match status" value="1"/>
</dbReference>
<evidence type="ECO:0000256" key="5">
    <source>
        <dbReference type="SAM" id="MobiDB-lite"/>
    </source>
</evidence>
<dbReference type="Gene3D" id="1.10.10.10">
    <property type="entry name" value="Winged helix-like DNA-binding domain superfamily/Winged helix DNA-binding domain"/>
    <property type="match status" value="1"/>
</dbReference>
<name>A0ABR3GCF6_9PEZI</name>
<dbReference type="PRINTS" id="PR00056">
    <property type="entry name" value="HSFDOMAIN"/>
</dbReference>
<evidence type="ECO:0000259" key="6">
    <source>
        <dbReference type="PROSITE" id="PS00434"/>
    </source>
</evidence>
<sequence length="414" mass="45811">MEQQLPNEPNPRTPFSGEAGQQIPPLNTSESKTGNTSSPEMEGMSLLNSMDTPMGNAPNSGSGLGLGGAGGVQQPKVQTAFIHKLYNMLEDANIQHLISWSPSSDSFVVQPTGEFSKVLSQYFKHTNISSFVRQLNMYGFHKVNDVFHTGSPDSTLWEFKHGGGSFKRGDLVGLRDIKRRASRHALIHRDSFPGTKSAGPSVPGTPNEQPGDSIESRMMSVEGALFEINQKLARTEDNNAMLSNRCQTAIEGLTRCHQWTIDLSQFMTNLFPADAPILREINSMQKEIERHTHLLEEPQEQLLRERQPEILANYEIQQHRPPIFSSQTTPPLSETASTNGVADSPWTFGAPPKFVPREVAHTAPPTRRSSLASSSVHALLNPTDHSSGEDARERVRDGMSDGEPEDRNKRKRIQ</sequence>
<dbReference type="SMART" id="SM00415">
    <property type="entry name" value="HSF"/>
    <property type="match status" value="1"/>
</dbReference>
<evidence type="ECO:0000256" key="1">
    <source>
        <dbReference type="ARBA" id="ARBA00004123"/>
    </source>
</evidence>
<dbReference type="SUPFAM" id="SSF46785">
    <property type="entry name" value="Winged helix' DNA-binding domain"/>
    <property type="match status" value="1"/>
</dbReference>
<comment type="similarity">
    <text evidence="4">Belongs to the HSF family.</text>
</comment>
<keyword evidence="8" id="KW-1185">Reference proteome</keyword>
<dbReference type="Proteomes" id="UP001447188">
    <property type="component" value="Unassembled WGS sequence"/>
</dbReference>
<feature type="domain" description="HSF-type DNA-binding" evidence="6">
    <location>
        <begin position="119"/>
        <end position="143"/>
    </location>
</feature>
<feature type="compositionally biased region" description="Polar residues" evidence="5">
    <location>
        <begin position="324"/>
        <end position="341"/>
    </location>
</feature>
<feature type="compositionally biased region" description="Low complexity" evidence="5">
    <location>
        <begin position="369"/>
        <end position="380"/>
    </location>
</feature>
<keyword evidence="3" id="KW-0539">Nucleus</keyword>
<evidence type="ECO:0000313" key="8">
    <source>
        <dbReference type="Proteomes" id="UP001447188"/>
    </source>
</evidence>
<feature type="compositionally biased region" description="Polar residues" evidence="5">
    <location>
        <begin position="24"/>
        <end position="39"/>
    </location>
</feature>